<name>A0A1R4J0R6_9MICO</name>
<feature type="domain" description="Thoeris protein ThsB TIR-like" evidence="1">
    <location>
        <begin position="4"/>
        <end position="97"/>
    </location>
</feature>
<evidence type="ECO:0000313" key="3">
    <source>
        <dbReference type="Proteomes" id="UP000196320"/>
    </source>
</evidence>
<dbReference type="AlphaFoldDB" id="A0A1R4J0R6"/>
<evidence type="ECO:0000259" key="1">
    <source>
        <dbReference type="Pfam" id="PF08937"/>
    </source>
</evidence>
<proteinExistence type="predicted"/>
<evidence type="ECO:0000313" key="2">
    <source>
        <dbReference type="EMBL" id="SJN25686.1"/>
    </source>
</evidence>
<dbReference type="InterPro" id="IPR036490">
    <property type="entry name" value="ThsB_TIR-like_sf"/>
</dbReference>
<dbReference type="Pfam" id="PF08937">
    <property type="entry name" value="ThsB_TIR"/>
    <property type="match status" value="1"/>
</dbReference>
<dbReference type="Gene3D" id="3.40.50.9200">
    <property type="entry name" value="Hypothetical protein MTH538"/>
    <property type="match status" value="1"/>
</dbReference>
<organism evidence="2 3">
    <name type="scientific">Microbacterium esteraromaticum</name>
    <dbReference type="NCBI Taxonomy" id="57043"/>
    <lineage>
        <taxon>Bacteria</taxon>
        <taxon>Bacillati</taxon>
        <taxon>Actinomycetota</taxon>
        <taxon>Actinomycetes</taxon>
        <taxon>Micrococcales</taxon>
        <taxon>Microbacteriaceae</taxon>
        <taxon>Microbacterium</taxon>
    </lineage>
</organism>
<sequence>MAVFYSFHYDRDVHRVQLIENMGSLEGQPILNPQEWEKIKGGGDKAIKEWIAEKMKWKSAVIVLIGKETASREWVQYEIQKAWDDKKPLLGIRIHGLSSMGSVDSSGANPFDKVSGVSGVPIFDPTQTDWSGKIDSKATYNYLKDHLKTWATQGKTRL</sequence>
<accession>A0A1R4J0R6</accession>
<protein>
    <recommendedName>
        <fullName evidence="1">Thoeris protein ThsB TIR-like domain-containing protein</fullName>
    </recommendedName>
</protein>
<dbReference type="OrthoDB" id="9811746at2"/>
<dbReference type="EMBL" id="FUKO01000016">
    <property type="protein sequence ID" value="SJN25686.1"/>
    <property type="molecule type" value="Genomic_DNA"/>
</dbReference>
<dbReference type="RefSeq" id="WP_087130363.1">
    <property type="nucleotide sequence ID" value="NZ_FUKO01000016.1"/>
</dbReference>
<dbReference type="SUPFAM" id="SSF52206">
    <property type="entry name" value="Hypothetical protein MTH538"/>
    <property type="match status" value="1"/>
</dbReference>
<reference evidence="2 3" key="1">
    <citation type="submission" date="2017-02" db="EMBL/GenBank/DDBJ databases">
        <authorList>
            <person name="Peterson S.W."/>
        </authorList>
    </citation>
    <scope>NUCLEOTIDE SEQUENCE [LARGE SCALE GENOMIC DNA]</scope>
    <source>
        <strain evidence="2 3">B Mb 05.01</strain>
    </source>
</reference>
<dbReference type="Proteomes" id="UP000196320">
    <property type="component" value="Unassembled WGS sequence"/>
</dbReference>
<keyword evidence="3" id="KW-1185">Reference proteome</keyword>
<gene>
    <name evidence="2" type="ORF">FM104_04955</name>
</gene>
<dbReference type="InterPro" id="IPR015032">
    <property type="entry name" value="ThsB__TIR-like_domain"/>
</dbReference>